<gene>
    <name evidence="2" type="ORF">S01H4_45443</name>
</gene>
<dbReference type="InterPro" id="IPR031346">
    <property type="entry name" value="DUF2154_N"/>
</dbReference>
<evidence type="ECO:0000259" key="1">
    <source>
        <dbReference type="Pfam" id="PF17115"/>
    </source>
</evidence>
<name>X1CSX2_9ZZZZ</name>
<dbReference type="EMBL" id="BART01025299">
    <property type="protein sequence ID" value="GAG99193.1"/>
    <property type="molecule type" value="Genomic_DNA"/>
</dbReference>
<sequence>METHEFEVPPPDSNEISEVRLEFGAGELNISPGSDEYLVSGTATYNVDEFEPKVTISGSDVEISQQIEELNIIPILGDEFENTWDLELGNSPMELHISAGGYQGEFELGGVPLHELRIAEGAADTRVTFSELNPVKMDTLRYDTGASKATLTGLANANFEEMDFRSGAGDYRLDFSGQLQQDAEVSIKSGLSSIVIIVPEGTPATVRFEGGLTNNG</sequence>
<proteinExistence type="predicted"/>
<accession>X1CSX2</accession>
<feature type="domain" description="DUF2154" evidence="1">
    <location>
        <begin position="14"/>
        <end position="100"/>
    </location>
</feature>
<protein>
    <recommendedName>
        <fullName evidence="1">DUF2154 domain-containing protein</fullName>
    </recommendedName>
</protein>
<organism evidence="2">
    <name type="scientific">marine sediment metagenome</name>
    <dbReference type="NCBI Taxonomy" id="412755"/>
    <lineage>
        <taxon>unclassified sequences</taxon>
        <taxon>metagenomes</taxon>
        <taxon>ecological metagenomes</taxon>
    </lineage>
</organism>
<dbReference type="Pfam" id="PF17115">
    <property type="entry name" value="Toast_rack_N"/>
    <property type="match status" value="1"/>
</dbReference>
<dbReference type="AlphaFoldDB" id="X1CSX2"/>
<evidence type="ECO:0000313" key="2">
    <source>
        <dbReference type="EMBL" id="GAG99193.1"/>
    </source>
</evidence>
<comment type="caution">
    <text evidence="2">The sequence shown here is derived from an EMBL/GenBank/DDBJ whole genome shotgun (WGS) entry which is preliminary data.</text>
</comment>
<reference evidence="2" key="1">
    <citation type="journal article" date="2014" name="Front. Microbiol.">
        <title>High frequency of phylogenetically diverse reductive dehalogenase-homologous genes in deep subseafloor sedimentary metagenomes.</title>
        <authorList>
            <person name="Kawai M."/>
            <person name="Futagami T."/>
            <person name="Toyoda A."/>
            <person name="Takaki Y."/>
            <person name="Nishi S."/>
            <person name="Hori S."/>
            <person name="Arai W."/>
            <person name="Tsubouchi T."/>
            <person name="Morono Y."/>
            <person name="Uchiyama I."/>
            <person name="Ito T."/>
            <person name="Fujiyama A."/>
            <person name="Inagaki F."/>
            <person name="Takami H."/>
        </authorList>
    </citation>
    <scope>NUCLEOTIDE SEQUENCE</scope>
    <source>
        <strain evidence="2">Expedition CK06-06</strain>
    </source>
</reference>